<dbReference type="Gene3D" id="3.30.310.10">
    <property type="entry name" value="TATA-Binding Protein"/>
    <property type="match status" value="1"/>
</dbReference>
<organism evidence="4">
    <name type="scientific">viral metagenome</name>
    <dbReference type="NCBI Taxonomy" id="1070528"/>
    <lineage>
        <taxon>unclassified sequences</taxon>
        <taxon>metagenomes</taxon>
        <taxon>organismal metagenomes</taxon>
    </lineage>
</organism>
<evidence type="ECO:0000313" key="4">
    <source>
        <dbReference type="EMBL" id="QHT15533.1"/>
    </source>
</evidence>
<dbReference type="InterPro" id="IPR012295">
    <property type="entry name" value="TBP_dom_sf"/>
</dbReference>
<keyword evidence="3" id="KW-0804">Transcription</keyword>
<accession>A0A6C0DGA6</accession>
<dbReference type="AlphaFoldDB" id="A0A6C0DGA6"/>
<dbReference type="InterPro" id="IPR000814">
    <property type="entry name" value="TBP"/>
</dbReference>
<reference evidence="4" key="1">
    <citation type="journal article" date="2020" name="Nature">
        <title>Giant virus diversity and host interactions through global metagenomics.</title>
        <authorList>
            <person name="Schulz F."/>
            <person name="Roux S."/>
            <person name="Paez-Espino D."/>
            <person name="Jungbluth S."/>
            <person name="Walsh D.A."/>
            <person name="Denef V.J."/>
            <person name="McMahon K.D."/>
            <person name="Konstantinidis K.T."/>
            <person name="Eloe-Fadrosh E.A."/>
            <person name="Kyrpides N.C."/>
            <person name="Woyke T."/>
        </authorList>
    </citation>
    <scope>NUCLEOTIDE SEQUENCE</scope>
    <source>
        <strain evidence="4">GVMAG-M-3300023174-176</strain>
    </source>
</reference>
<evidence type="ECO:0000256" key="1">
    <source>
        <dbReference type="ARBA" id="ARBA00005560"/>
    </source>
</evidence>
<comment type="similarity">
    <text evidence="1">Belongs to the TBP family.</text>
</comment>
<dbReference type="SUPFAM" id="SSF55945">
    <property type="entry name" value="TATA-box binding protein-like"/>
    <property type="match status" value="1"/>
</dbReference>
<dbReference type="Pfam" id="PF00352">
    <property type="entry name" value="TBP"/>
    <property type="match status" value="1"/>
</dbReference>
<dbReference type="GO" id="GO:0006352">
    <property type="term" value="P:DNA-templated transcription initiation"/>
    <property type="evidence" value="ECO:0007669"/>
    <property type="project" value="InterPro"/>
</dbReference>
<evidence type="ECO:0000256" key="3">
    <source>
        <dbReference type="ARBA" id="ARBA00023163"/>
    </source>
</evidence>
<name>A0A6C0DGA6_9ZZZZ</name>
<proteinExistence type="inferred from homology"/>
<keyword evidence="2" id="KW-0238">DNA-binding</keyword>
<dbReference type="EMBL" id="MN739613">
    <property type="protein sequence ID" value="QHT15533.1"/>
    <property type="molecule type" value="Genomic_DNA"/>
</dbReference>
<evidence type="ECO:0008006" key="5">
    <source>
        <dbReference type="Google" id="ProtNLM"/>
    </source>
</evidence>
<evidence type="ECO:0000256" key="2">
    <source>
        <dbReference type="ARBA" id="ARBA00023125"/>
    </source>
</evidence>
<sequence>MTITADWGMPIRLDILFDQLTPYFIPVGYPEEGILKFERKKKVLGACHKDLFTNRKITKNPFYNQDTIILRRPFESGFKEVNMKLFESGGIQMTGVKSKEFATESIAWLLELIKTLPISPFQAVATVAEATVATATTVTAPETIATAAATTTPTATVTAATAATAATETVPKKVKPKTRVITNTSPSITKVGISLINTDYSLNCDIQQDNLHRLLIERYNLFSMLEKTIYQGVNAKYFYNTNNHSTGVCACGLPAFCKGQGTGDGKGECKRITMSIFRTGKIIITGARTMDQIEEAYRFLNRVFDMHKDTVLIKR</sequence>
<protein>
    <recommendedName>
        <fullName evidence="5">TATA-box binding protein</fullName>
    </recommendedName>
</protein>
<dbReference type="GO" id="GO:0003677">
    <property type="term" value="F:DNA binding"/>
    <property type="evidence" value="ECO:0007669"/>
    <property type="project" value="UniProtKB-KW"/>
</dbReference>